<dbReference type="EMBL" id="GGEC01066592">
    <property type="protein sequence ID" value="MBX47076.1"/>
    <property type="molecule type" value="Transcribed_RNA"/>
</dbReference>
<accession>A0A2P2NX21</accession>
<evidence type="ECO:0000313" key="1">
    <source>
        <dbReference type="EMBL" id="MBX47076.1"/>
    </source>
</evidence>
<sequence>MRKAKEVQENRWGEGAK</sequence>
<reference evidence="1" key="1">
    <citation type="submission" date="2018-02" db="EMBL/GenBank/DDBJ databases">
        <title>Rhizophora mucronata_Transcriptome.</title>
        <authorList>
            <person name="Meera S.P."/>
            <person name="Sreeshan A."/>
            <person name="Augustine A."/>
        </authorList>
    </citation>
    <scope>NUCLEOTIDE SEQUENCE</scope>
    <source>
        <tissue evidence="1">Leaf</tissue>
    </source>
</reference>
<name>A0A2P2NX21_RHIMU</name>
<organism evidence="1">
    <name type="scientific">Rhizophora mucronata</name>
    <name type="common">Asiatic mangrove</name>
    <dbReference type="NCBI Taxonomy" id="61149"/>
    <lineage>
        <taxon>Eukaryota</taxon>
        <taxon>Viridiplantae</taxon>
        <taxon>Streptophyta</taxon>
        <taxon>Embryophyta</taxon>
        <taxon>Tracheophyta</taxon>
        <taxon>Spermatophyta</taxon>
        <taxon>Magnoliopsida</taxon>
        <taxon>eudicotyledons</taxon>
        <taxon>Gunneridae</taxon>
        <taxon>Pentapetalae</taxon>
        <taxon>rosids</taxon>
        <taxon>fabids</taxon>
        <taxon>Malpighiales</taxon>
        <taxon>Rhizophoraceae</taxon>
        <taxon>Rhizophora</taxon>
    </lineage>
</organism>
<proteinExistence type="predicted"/>
<dbReference type="AlphaFoldDB" id="A0A2P2NX21"/>
<protein>
    <submittedName>
        <fullName evidence="1">Uncharacterized protein</fullName>
    </submittedName>
</protein>